<organism evidence="2 3">
    <name type="scientific">Sphagnum jensenii</name>
    <dbReference type="NCBI Taxonomy" id="128206"/>
    <lineage>
        <taxon>Eukaryota</taxon>
        <taxon>Viridiplantae</taxon>
        <taxon>Streptophyta</taxon>
        <taxon>Embryophyta</taxon>
        <taxon>Bryophyta</taxon>
        <taxon>Sphagnophytina</taxon>
        <taxon>Sphagnopsida</taxon>
        <taxon>Sphagnales</taxon>
        <taxon>Sphagnaceae</taxon>
        <taxon>Sphagnum</taxon>
    </lineage>
</organism>
<evidence type="ECO:0000313" key="3">
    <source>
        <dbReference type="Proteomes" id="UP001497522"/>
    </source>
</evidence>
<evidence type="ECO:0000256" key="1">
    <source>
        <dbReference type="SAM" id="MobiDB-lite"/>
    </source>
</evidence>
<dbReference type="EMBL" id="OZ023712">
    <property type="protein sequence ID" value="CAK9860505.1"/>
    <property type="molecule type" value="Genomic_DNA"/>
</dbReference>
<accession>A0ABP1ADF1</accession>
<keyword evidence="3" id="KW-1185">Reference proteome</keyword>
<name>A0ABP1ADF1_9BRYO</name>
<feature type="region of interest" description="Disordered" evidence="1">
    <location>
        <begin position="71"/>
        <end position="100"/>
    </location>
</feature>
<protein>
    <submittedName>
        <fullName evidence="2">Uncharacterized protein</fullName>
    </submittedName>
</protein>
<reference evidence="2" key="1">
    <citation type="submission" date="2024-03" db="EMBL/GenBank/DDBJ databases">
        <authorList>
            <consortium name="ELIXIR-Norway"/>
            <consortium name="Elixir Norway"/>
        </authorList>
    </citation>
    <scope>NUCLEOTIDE SEQUENCE</scope>
</reference>
<sequence>MKSNPAYYTPEWHDEKIRPGRFRCWNATPNGQGREENPCCCKVVAFGRSRLSSANHEDLISSAFGHPNAGIAKSAATNSKGNRQVPPEEEEEAAIDLPHP</sequence>
<gene>
    <name evidence="2" type="ORF">CSSPJE1EN2_LOCUS3500</name>
</gene>
<evidence type="ECO:0000313" key="2">
    <source>
        <dbReference type="EMBL" id="CAK9860505.1"/>
    </source>
</evidence>
<dbReference type="Proteomes" id="UP001497522">
    <property type="component" value="Chromosome 11"/>
</dbReference>
<proteinExistence type="predicted"/>